<dbReference type="AlphaFoldDB" id="A0AAE1AGN1"/>
<organism evidence="2 3">
    <name type="scientific">Elysia crispata</name>
    <name type="common">lettuce slug</name>
    <dbReference type="NCBI Taxonomy" id="231223"/>
    <lineage>
        <taxon>Eukaryota</taxon>
        <taxon>Metazoa</taxon>
        <taxon>Spiralia</taxon>
        <taxon>Lophotrochozoa</taxon>
        <taxon>Mollusca</taxon>
        <taxon>Gastropoda</taxon>
        <taxon>Heterobranchia</taxon>
        <taxon>Euthyneura</taxon>
        <taxon>Panpulmonata</taxon>
        <taxon>Sacoglossa</taxon>
        <taxon>Placobranchoidea</taxon>
        <taxon>Plakobranchidae</taxon>
        <taxon>Elysia</taxon>
    </lineage>
</organism>
<keyword evidence="3" id="KW-1185">Reference proteome</keyword>
<reference evidence="2" key="1">
    <citation type="journal article" date="2023" name="G3 (Bethesda)">
        <title>A reference genome for the long-term kleptoplast-retaining sea slug Elysia crispata morphotype clarki.</title>
        <authorList>
            <person name="Eastman K.E."/>
            <person name="Pendleton A.L."/>
            <person name="Shaikh M.A."/>
            <person name="Suttiyut T."/>
            <person name="Ogas R."/>
            <person name="Tomko P."/>
            <person name="Gavelis G."/>
            <person name="Widhalm J.R."/>
            <person name="Wisecaver J.H."/>
        </authorList>
    </citation>
    <scope>NUCLEOTIDE SEQUENCE</scope>
    <source>
        <strain evidence="2">ECLA1</strain>
    </source>
</reference>
<evidence type="ECO:0000313" key="2">
    <source>
        <dbReference type="EMBL" id="KAK3786372.1"/>
    </source>
</evidence>
<name>A0AAE1AGN1_9GAST</name>
<feature type="region of interest" description="Disordered" evidence="1">
    <location>
        <begin position="79"/>
        <end position="113"/>
    </location>
</feature>
<gene>
    <name evidence="2" type="ORF">RRG08_022993</name>
</gene>
<sequence>MSAIGDFFLFCFSTSPSLISCLTHDLSALTTGPPGDYCARESNPRLTMSAIGDFFLFCFSTSPSPIFCLTHDLSALTTGPPGALENRTRDSPCQRSEISSCSVSPPPPPPSPA</sequence>
<proteinExistence type="predicted"/>
<protein>
    <submittedName>
        <fullName evidence="2">Uncharacterized protein</fullName>
    </submittedName>
</protein>
<accession>A0AAE1AGN1</accession>
<dbReference type="EMBL" id="JAWDGP010001973">
    <property type="protein sequence ID" value="KAK3786372.1"/>
    <property type="molecule type" value="Genomic_DNA"/>
</dbReference>
<dbReference type="Proteomes" id="UP001283361">
    <property type="component" value="Unassembled WGS sequence"/>
</dbReference>
<comment type="caution">
    <text evidence="2">The sequence shown here is derived from an EMBL/GenBank/DDBJ whole genome shotgun (WGS) entry which is preliminary data.</text>
</comment>
<evidence type="ECO:0000313" key="3">
    <source>
        <dbReference type="Proteomes" id="UP001283361"/>
    </source>
</evidence>
<evidence type="ECO:0000256" key="1">
    <source>
        <dbReference type="SAM" id="MobiDB-lite"/>
    </source>
</evidence>
<feature type="compositionally biased region" description="Pro residues" evidence="1">
    <location>
        <begin position="104"/>
        <end position="113"/>
    </location>
</feature>